<accession>A0A3B1BB14</accession>
<dbReference type="SUPFAM" id="SSF52540">
    <property type="entry name" value="P-loop containing nucleoside triphosphate hydrolases"/>
    <property type="match status" value="1"/>
</dbReference>
<dbReference type="EMBL" id="UOFY01000033">
    <property type="protein sequence ID" value="VAX09183.1"/>
    <property type="molecule type" value="Genomic_DNA"/>
</dbReference>
<evidence type="ECO:0000313" key="3">
    <source>
        <dbReference type="EMBL" id="VAX09183.1"/>
    </source>
</evidence>
<evidence type="ECO:0000256" key="1">
    <source>
        <dbReference type="SAM" id="Coils"/>
    </source>
</evidence>
<protein>
    <recommendedName>
        <fullName evidence="2">Dynamin N-terminal domain-containing protein</fullName>
    </recommendedName>
</protein>
<dbReference type="PANTHER" id="PTHR43681:SF1">
    <property type="entry name" value="SARCALUMENIN"/>
    <property type="match status" value="1"/>
</dbReference>
<sequence length="651" mass="73839">MATNRFTDQMQAYGRWKTDLSQAIGNYQRWLELNKMSTPEVDLRIFELLETMKSDRLTIAFVAEFARGKTELINAIFFSEYDRRLLPSEAGRTTMCPTELLYDSKADESYIRLLPIETRLEDISIQEYKKEPINWTTIILDTNSSEKMAEAFKEVVRTKRVPAPVAARLGLIDIESAEENNIIEIPMWRHAMISFPHPLLKDGLSILDTPGLNALGNEPELTINMLPNAQAVIFVLAADTGVTKSDMDMWSRYVKPLGGDASHSRLIVLNKIDTLWDELKSDEAIRNSIATQSNSAAQMLEIDPANVFPVSAQKGLLAKIRTDHELLVKSNILALETILSTQILPQKQTLVRENTIAEIGSMITQSRDLISSRLSSANKQLSELQGLSGKNEDVILHLMKKTREEQTVYHKSVESFQNNKKTFSDKHAGLLNQLSLTRLDQLMAKTRKDMAGTWTTMGLKADMKEFFDMITDSINQASKQADQVNTLIQTIYQQFQKQHGLTDSKPKLFSLARYKRDLERLYHEAEAYRKSPVTTMTEQSFVVKKFFISMVSHARNTFFQAHQDASSWGKAAMAPLVTRIKDHKSQMEKRLESLRKINESRDTLKSKITELEDITGKLNGQLDELNELMKTLMRPLEPAPGEPSSEASQVA</sequence>
<dbReference type="InterPro" id="IPR027417">
    <property type="entry name" value="P-loop_NTPase"/>
</dbReference>
<organism evidence="3">
    <name type="scientific">hydrothermal vent metagenome</name>
    <dbReference type="NCBI Taxonomy" id="652676"/>
    <lineage>
        <taxon>unclassified sequences</taxon>
        <taxon>metagenomes</taxon>
        <taxon>ecological metagenomes</taxon>
    </lineage>
</organism>
<feature type="coiled-coil region" evidence="1">
    <location>
        <begin position="594"/>
        <end position="628"/>
    </location>
</feature>
<proteinExistence type="predicted"/>
<reference evidence="3" key="1">
    <citation type="submission" date="2018-06" db="EMBL/GenBank/DDBJ databases">
        <authorList>
            <person name="Zhirakovskaya E."/>
        </authorList>
    </citation>
    <scope>NUCLEOTIDE SEQUENCE</scope>
</reference>
<dbReference type="PANTHER" id="PTHR43681">
    <property type="entry name" value="TRANSMEMBRANE GTPASE FZO"/>
    <property type="match status" value="1"/>
</dbReference>
<dbReference type="InterPro" id="IPR051943">
    <property type="entry name" value="TRAFAC_Dynamin-like_GTPase"/>
</dbReference>
<dbReference type="AlphaFoldDB" id="A0A3B1BB14"/>
<feature type="domain" description="Dynamin N-terminal" evidence="2">
    <location>
        <begin position="59"/>
        <end position="271"/>
    </location>
</feature>
<gene>
    <name evidence="3" type="ORF">MNBD_GAMMA25-1971</name>
</gene>
<evidence type="ECO:0000259" key="2">
    <source>
        <dbReference type="Pfam" id="PF00350"/>
    </source>
</evidence>
<dbReference type="InterPro" id="IPR045063">
    <property type="entry name" value="Dynamin_N"/>
</dbReference>
<name>A0A3B1BB14_9ZZZZ</name>
<dbReference type="Pfam" id="PF00350">
    <property type="entry name" value="Dynamin_N"/>
    <property type="match status" value="1"/>
</dbReference>
<keyword evidence="1" id="KW-0175">Coiled coil</keyword>
<dbReference type="Gene3D" id="3.40.50.300">
    <property type="entry name" value="P-loop containing nucleotide triphosphate hydrolases"/>
    <property type="match status" value="1"/>
</dbReference>